<dbReference type="KEGG" id="zju:107431408"/>
<keyword evidence="11" id="KW-1185">Reference proteome</keyword>
<feature type="transmembrane region" description="Helical" evidence="10">
    <location>
        <begin position="73"/>
        <end position="91"/>
    </location>
</feature>
<feature type="transmembrane region" description="Helical" evidence="10">
    <location>
        <begin position="98"/>
        <end position="122"/>
    </location>
</feature>
<evidence type="ECO:0000256" key="2">
    <source>
        <dbReference type="ARBA" id="ARBA00004141"/>
    </source>
</evidence>
<proteinExistence type="inferred from homology"/>
<gene>
    <name evidence="12" type="primary">LOC107415476</name>
    <name evidence="13" type="synonym">LOC107431408</name>
</gene>
<dbReference type="GO" id="GO:0012511">
    <property type="term" value="C:monolayer-surrounded lipid storage body"/>
    <property type="evidence" value="ECO:0007669"/>
    <property type="project" value="InterPro"/>
</dbReference>
<protein>
    <submittedName>
        <fullName evidence="13">Oleosin Ara h 10.0102</fullName>
    </submittedName>
    <submittedName>
        <fullName evidence="12">oleosin 18.2 kDa</fullName>
    </submittedName>
</protein>
<dbReference type="RefSeq" id="XP_015897790.3">
    <property type="nucleotide sequence ID" value="XM_016042304.4"/>
</dbReference>
<keyword evidence="7 10" id="KW-1133">Transmembrane helix</keyword>
<comment type="subcellular location">
    <subcellularLocation>
        <location evidence="3">Lipid droplet</location>
    </subcellularLocation>
    <subcellularLocation>
        <location evidence="2">Membrane</location>
        <topology evidence="2">Multi-pass membrane protein</topology>
    </subcellularLocation>
</comment>
<organism evidence="12">
    <name type="scientific">Ziziphus jujuba</name>
    <name type="common">Chinese jujube</name>
    <name type="synonym">Ziziphus sativa</name>
    <dbReference type="NCBI Taxonomy" id="326968"/>
    <lineage>
        <taxon>Eukaryota</taxon>
        <taxon>Viridiplantae</taxon>
        <taxon>Streptophyta</taxon>
        <taxon>Embryophyta</taxon>
        <taxon>Tracheophyta</taxon>
        <taxon>Spermatophyta</taxon>
        <taxon>Magnoliopsida</taxon>
        <taxon>eudicotyledons</taxon>
        <taxon>Gunneridae</taxon>
        <taxon>Pentapetalae</taxon>
        <taxon>rosids</taxon>
        <taxon>fabids</taxon>
        <taxon>Rosales</taxon>
        <taxon>Rhamnaceae</taxon>
        <taxon>Paliureae</taxon>
        <taxon>Ziziphus</taxon>
    </lineage>
</organism>
<evidence type="ECO:0000256" key="1">
    <source>
        <dbReference type="ARBA" id="ARBA00002582"/>
    </source>
</evidence>
<dbReference type="GeneID" id="107431408"/>
<feature type="region of interest" description="Disordered" evidence="9">
    <location>
        <begin position="158"/>
        <end position="180"/>
    </location>
</feature>
<sequence length="180" mass="19137">MADRPQPHQIQVHPQHPYGGVQHQYGGAGGKNVYSQQQHNRGPSTSQVLAVLTLLPVGGTLLALAGITLTGTIIGLAVTTPLFLIFSPVLVPAGLTIGLAVAAFLTSGAFGLTGLSSLSWFFNFFRQATGSTGSVQEQLDRAKKRMLDVAEYTGHKTKDVGQEIQTKAQEGKRSEGVREK</sequence>
<evidence type="ECO:0000256" key="4">
    <source>
        <dbReference type="ARBA" id="ARBA00010858"/>
    </source>
</evidence>
<dbReference type="GO" id="GO:0016020">
    <property type="term" value="C:membrane"/>
    <property type="evidence" value="ECO:0007669"/>
    <property type="project" value="UniProtKB-SubCell"/>
</dbReference>
<evidence type="ECO:0000256" key="5">
    <source>
        <dbReference type="ARBA" id="ARBA00022677"/>
    </source>
</evidence>
<evidence type="ECO:0000313" key="11">
    <source>
        <dbReference type="Proteomes" id="UP001652623"/>
    </source>
</evidence>
<keyword evidence="6 10" id="KW-0812">Transmembrane</keyword>
<evidence type="ECO:0000256" key="9">
    <source>
        <dbReference type="SAM" id="MobiDB-lite"/>
    </source>
</evidence>
<accession>A0A6P3ZUY3</accession>
<dbReference type="Pfam" id="PF01277">
    <property type="entry name" value="Oleosin"/>
    <property type="match status" value="1"/>
</dbReference>
<dbReference type="GO" id="GO:0019915">
    <property type="term" value="P:lipid storage"/>
    <property type="evidence" value="ECO:0007669"/>
    <property type="project" value="TreeGrafter"/>
</dbReference>
<feature type="compositionally biased region" description="Basic and acidic residues" evidence="9">
    <location>
        <begin position="169"/>
        <end position="180"/>
    </location>
</feature>
<name>A0A6P3ZUY3_ZIZJJ</name>
<dbReference type="AlphaFoldDB" id="A0A6P3ZUY3"/>
<dbReference type="RefSeq" id="XP_015879302.1">
    <property type="nucleotide sequence ID" value="XM_016023816.2"/>
</dbReference>
<dbReference type="GO" id="GO:0010344">
    <property type="term" value="P:seed oilbody biogenesis"/>
    <property type="evidence" value="ECO:0007669"/>
    <property type="project" value="TreeGrafter"/>
</dbReference>
<dbReference type="InterPro" id="IPR000136">
    <property type="entry name" value="Oleosin"/>
</dbReference>
<evidence type="ECO:0000256" key="6">
    <source>
        <dbReference type="ARBA" id="ARBA00022692"/>
    </source>
</evidence>
<feature type="transmembrane region" description="Helical" evidence="10">
    <location>
        <begin position="48"/>
        <end position="67"/>
    </location>
</feature>
<evidence type="ECO:0000256" key="10">
    <source>
        <dbReference type="SAM" id="Phobius"/>
    </source>
</evidence>
<comment type="function">
    <text evidence="1">May have a structural role to stabilize the lipid body during desiccation of the seed by preventing coalescence of the oil. Probably interacts with both lipid and phospholipid moieties of lipid bodies. May also provide recognition signals for specific lipase anchorage in lipolysis during seedling growth.</text>
</comment>
<keyword evidence="5" id="KW-0551">Lipid droplet</keyword>
<dbReference type="PANTHER" id="PTHR33203:SF44">
    <property type="entry name" value="OLEOSIN 20.3 KDA"/>
    <property type="match status" value="1"/>
</dbReference>
<keyword evidence="8 10" id="KW-0472">Membrane</keyword>
<comment type="similarity">
    <text evidence="4">Belongs to the oleosin family.</text>
</comment>
<evidence type="ECO:0000256" key="7">
    <source>
        <dbReference type="ARBA" id="ARBA00022989"/>
    </source>
</evidence>
<evidence type="ECO:0000313" key="12">
    <source>
        <dbReference type="RefSeq" id="XP_015879302.1"/>
    </source>
</evidence>
<dbReference type="GO" id="GO:0050826">
    <property type="term" value="P:response to freezing"/>
    <property type="evidence" value="ECO:0007669"/>
    <property type="project" value="TreeGrafter"/>
</dbReference>
<reference evidence="12" key="1">
    <citation type="submission" date="2022-04" db="UniProtKB">
        <authorList>
            <consortium name="RefSeq"/>
        </authorList>
    </citation>
    <scope>IDENTIFICATION</scope>
    <source>
        <tissue evidence="12">In vitro plantlets</tissue>
        <tissue evidence="13">Seedling</tissue>
    </source>
</reference>
<dbReference type="Proteomes" id="UP001652623">
    <property type="component" value="Chromosome 4"/>
</dbReference>
<evidence type="ECO:0000256" key="8">
    <source>
        <dbReference type="ARBA" id="ARBA00023136"/>
    </source>
</evidence>
<evidence type="ECO:0000313" key="13">
    <source>
        <dbReference type="RefSeq" id="XP_015897790.3"/>
    </source>
</evidence>
<evidence type="ECO:0000256" key="3">
    <source>
        <dbReference type="ARBA" id="ARBA00004502"/>
    </source>
</evidence>
<dbReference type="PANTHER" id="PTHR33203">
    <property type="entry name" value="OLEOSIN"/>
    <property type="match status" value="1"/>
</dbReference>